<evidence type="ECO:0000256" key="1">
    <source>
        <dbReference type="ARBA" id="ARBA00004953"/>
    </source>
</evidence>
<dbReference type="NCBIfam" id="TIGR01466">
    <property type="entry name" value="cobJ_cbiH"/>
    <property type="match status" value="1"/>
</dbReference>
<keyword evidence="4 7" id="KW-0808">Transferase</keyword>
<dbReference type="Gene3D" id="3.30.950.10">
    <property type="entry name" value="Methyltransferase, Cobalt-precorrin-4 Transmethylase, Domain 2"/>
    <property type="match status" value="1"/>
</dbReference>
<dbReference type="PANTHER" id="PTHR47036">
    <property type="entry name" value="COBALT-FACTOR III C(17)-METHYLTRANSFERASE-RELATED"/>
    <property type="match status" value="1"/>
</dbReference>
<feature type="domain" description="Tetrapyrrole methylase" evidence="6">
    <location>
        <begin position="4"/>
        <end position="219"/>
    </location>
</feature>
<protein>
    <submittedName>
        <fullName evidence="7">Precorrin-3B C(17)-methyltransferase</fullName>
        <ecNumber evidence="7">2.1.1.131</ecNumber>
    </submittedName>
</protein>
<organism evidence="7 8">
    <name type="scientific">Larsenimonas suaedae</name>
    <dbReference type="NCBI Taxonomy" id="1851019"/>
    <lineage>
        <taxon>Bacteria</taxon>
        <taxon>Pseudomonadati</taxon>
        <taxon>Pseudomonadota</taxon>
        <taxon>Gammaproteobacteria</taxon>
        <taxon>Oceanospirillales</taxon>
        <taxon>Halomonadaceae</taxon>
        <taxon>Larsenimonas</taxon>
    </lineage>
</organism>
<dbReference type="GO" id="GO:0032259">
    <property type="term" value="P:methylation"/>
    <property type="evidence" value="ECO:0007669"/>
    <property type="project" value="UniProtKB-KW"/>
</dbReference>
<keyword evidence="2" id="KW-0169">Cobalamin biosynthesis</keyword>
<dbReference type="InterPro" id="IPR014777">
    <property type="entry name" value="4pyrrole_Mease_sub1"/>
</dbReference>
<evidence type="ECO:0000256" key="4">
    <source>
        <dbReference type="ARBA" id="ARBA00022679"/>
    </source>
</evidence>
<dbReference type="SUPFAM" id="SSF53790">
    <property type="entry name" value="Tetrapyrrole methylase"/>
    <property type="match status" value="1"/>
</dbReference>
<gene>
    <name evidence="7" type="primary">cobJ</name>
    <name evidence="7" type="ORF">QC825_12020</name>
</gene>
<comment type="caution">
    <text evidence="7">The sequence shown here is derived from an EMBL/GenBank/DDBJ whole genome shotgun (WGS) entry which is preliminary data.</text>
</comment>
<dbReference type="EMBL" id="JARWAO010000006">
    <property type="protein sequence ID" value="MDR5896802.1"/>
    <property type="molecule type" value="Genomic_DNA"/>
</dbReference>
<dbReference type="InterPro" id="IPR014776">
    <property type="entry name" value="4pyrrole_Mease_sub2"/>
</dbReference>
<sequence length="261" mass="28739">MTPLYVIGIGPGDHAHLTMEAEAAIAAVTDVVGYGLYMDLLGDAMTGKRRHQRELGEETDRARMALDLAASGKPTALISSGDIGIFAMATLVFELLDHANQGLENGRGWDRVDIQVMPGISAMQLASARLGAILGHDFCAISLSDLLTDWEVIDQRLNAAAKGDFVTAFYNPVSKRRDWQLNHARTVYLEHRPPETPVIVARNLGRDDERVEVIALAELEASRVDMLTVVVIGSSTTRHIRFGRNEWVYTPRGYAKKRVES</sequence>
<name>A0ABU1GZE6_9GAMM</name>
<dbReference type="InterPro" id="IPR006363">
    <property type="entry name" value="Cbl_synth_CobJ/CibH_dom"/>
</dbReference>
<proteinExistence type="predicted"/>
<evidence type="ECO:0000313" key="7">
    <source>
        <dbReference type="EMBL" id="MDR5896802.1"/>
    </source>
</evidence>
<keyword evidence="3 7" id="KW-0489">Methyltransferase</keyword>
<dbReference type="InterPro" id="IPR035996">
    <property type="entry name" value="4pyrrol_Methylase_sf"/>
</dbReference>
<dbReference type="EC" id="2.1.1.131" evidence="7"/>
<reference evidence="7 8" key="1">
    <citation type="submission" date="2023-04" db="EMBL/GenBank/DDBJ databases">
        <title>A long-awaited taxogenomic arrangement of the family Halomonadaceae.</title>
        <authorList>
            <person name="De La Haba R."/>
            <person name="Chuvochina M."/>
            <person name="Wittouck S."/>
            <person name="Arahal D.R."/>
            <person name="Sanchez-Porro C."/>
            <person name="Hugenholtz P."/>
            <person name="Ventosa A."/>
        </authorList>
    </citation>
    <scope>NUCLEOTIDE SEQUENCE [LARGE SCALE GENOMIC DNA]</scope>
    <source>
        <strain evidence="7 8">DSM 22428</strain>
    </source>
</reference>
<dbReference type="RefSeq" id="WP_251590294.1">
    <property type="nucleotide sequence ID" value="NZ_JAMLJI010000001.1"/>
</dbReference>
<evidence type="ECO:0000256" key="3">
    <source>
        <dbReference type="ARBA" id="ARBA00022603"/>
    </source>
</evidence>
<evidence type="ECO:0000256" key="5">
    <source>
        <dbReference type="ARBA" id="ARBA00022691"/>
    </source>
</evidence>
<dbReference type="GO" id="GO:0030789">
    <property type="term" value="F:precorrin-3B C17-methyltransferase activity"/>
    <property type="evidence" value="ECO:0007669"/>
    <property type="project" value="UniProtKB-EC"/>
</dbReference>
<keyword evidence="5" id="KW-0949">S-adenosyl-L-methionine</keyword>
<keyword evidence="8" id="KW-1185">Reference proteome</keyword>
<dbReference type="CDD" id="cd11646">
    <property type="entry name" value="Precorrin_3B_C17_MT"/>
    <property type="match status" value="1"/>
</dbReference>
<dbReference type="Gene3D" id="3.40.1010.10">
    <property type="entry name" value="Cobalt-precorrin-4 Transmethylase, Domain 1"/>
    <property type="match status" value="1"/>
</dbReference>
<evidence type="ECO:0000259" key="6">
    <source>
        <dbReference type="Pfam" id="PF00590"/>
    </source>
</evidence>
<dbReference type="InterPro" id="IPR051810">
    <property type="entry name" value="Precorrin_MeTrfase"/>
</dbReference>
<dbReference type="Pfam" id="PF00590">
    <property type="entry name" value="TP_methylase"/>
    <property type="match status" value="1"/>
</dbReference>
<evidence type="ECO:0000313" key="8">
    <source>
        <dbReference type="Proteomes" id="UP001269375"/>
    </source>
</evidence>
<accession>A0ABU1GZE6</accession>
<dbReference type="InterPro" id="IPR000878">
    <property type="entry name" value="4pyrrol_Mease"/>
</dbReference>
<evidence type="ECO:0000256" key="2">
    <source>
        <dbReference type="ARBA" id="ARBA00022573"/>
    </source>
</evidence>
<dbReference type="Proteomes" id="UP001269375">
    <property type="component" value="Unassembled WGS sequence"/>
</dbReference>
<comment type="pathway">
    <text evidence="1">Cofactor biosynthesis; adenosylcobalamin biosynthesis.</text>
</comment>
<dbReference type="PANTHER" id="PTHR47036:SF1">
    <property type="entry name" value="COBALT-FACTOR III C(17)-METHYLTRANSFERASE-RELATED"/>
    <property type="match status" value="1"/>
</dbReference>